<evidence type="ECO:0000256" key="2">
    <source>
        <dbReference type="SAM" id="SignalP"/>
    </source>
</evidence>
<feature type="chain" id="PRO_5028383924" evidence="2">
    <location>
        <begin position="25"/>
        <end position="354"/>
    </location>
</feature>
<accession>A0A6V7TV70</accession>
<feature type="compositionally biased region" description="Polar residues" evidence="1">
    <location>
        <begin position="137"/>
        <end position="155"/>
    </location>
</feature>
<evidence type="ECO:0000256" key="1">
    <source>
        <dbReference type="SAM" id="MobiDB-lite"/>
    </source>
</evidence>
<organism evidence="3 4">
    <name type="scientific">Meloidogyne enterolobii</name>
    <name type="common">Root-knot nematode worm</name>
    <name type="synonym">Meloidogyne mayaguensis</name>
    <dbReference type="NCBI Taxonomy" id="390850"/>
    <lineage>
        <taxon>Eukaryota</taxon>
        <taxon>Metazoa</taxon>
        <taxon>Ecdysozoa</taxon>
        <taxon>Nematoda</taxon>
        <taxon>Chromadorea</taxon>
        <taxon>Rhabditida</taxon>
        <taxon>Tylenchina</taxon>
        <taxon>Tylenchomorpha</taxon>
        <taxon>Tylenchoidea</taxon>
        <taxon>Meloidogynidae</taxon>
        <taxon>Meloidogyninae</taxon>
        <taxon>Meloidogyne</taxon>
    </lineage>
</organism>
<dbReference type="OrthoDB" id="5836300at2759"/>
<feature type="region of interest" description="Disordered" evidence="1">
    <location>
        <begin position="132"/>
        <end position="171"/>
    </location>
</feature>
<dbReference type="EMBL" id="CAJEWN010000017">
    <property type="protein sequence ID" value="CAD2135998.1"/>
    <property type="molecule type" value="Genomic_DNA"/>
</dbReference>
<proteinExistence type="predicted"/>
<evidence type="ECO:0000313" key="3">
    <source>
        <dbReference type="EMBL" id="CAD2135998.1"/>
    </source>
</evidence>
<feature type="compositionally biased region" description="Polar residues" evidence="1">
    <location>
        <begin position="162"/>
        <end position="171"/>
    </location>
</feature>
<reference evidence="3 4" key="1">
    <citation type="submission" date="2020-08" db="EMBL/GenBank/DDBJ databases">
        <authorList>
            <person name="Koutsovoulos G."/>
            <person name="Danchin GJ E."/>
        </authorList>
    </citation>
    <scope>NUCLEOTIDE SEQUENCE [LARGE SCALE GENOMIC DNA]</scope>
</reference>
<protein>
    <submittedName>
        <fullName evidence="3">Uncharacterized protein</fullName>
    </submittedName>
</protein>
<sequence>MNLLLIFPILLNFLLLQFTNLINCQHQSFANTKFELPKHYQKKNKIWLKLQLIKILHQRHNHPHPRHPQQQQQKLITTLPPTTTLPTTTTTLLTTINNTQTQQQQKTPLPVLPNLVELPRFVERGNVQPITVPPSLVENNNNGNTQKSISSSTIRPQKLTKGRQNNSSNKSTAWGVLDQKWESWFRQDFDITNCPKGAETMAKSFRLKFPPNLLKHKKEKILAELLAIRLRECLRKQRGNYWMRMEKRLLQNEKENGGEENNNERGINGEDRNECREGLVQEQIACMNVYAFSCQFIQPSFPFRLVPTRIIVQEARLAEDGAEKCKKFVGIQTAVQRNLKRRQQVAQKRNFISS</sequence>
<keyword evidence="2" id="KW-0732">Signal</keyword>
<gene>
    <name evidence="3" type="ORF">MENT_LOCUS4922</name>
</gene>
<evidence type="ECO:0000313" key="4">
    <source>
        <dbReference type="Proteomes" id="UP000580250"/>
    </source>
</evidence>
<name>A0A6V7TV70_MELEN</name>
<comment type="caution">
    <text evidence="3">The sequence shown here is derived from an EMBL/GenBank/DDBJ whole genome shotgun (WGS) entry which is preliminary data.</text>
</comment>
<dbReference type="AlphaFoldDB" id="A0A6V7TV70"/>
<dbReference type="Proteomes" id="UP000580250">
    <property type="component" value="Unassembled WGS sequence"/>
</dbReference>
<feature type="signal peptide" evidence="2">
    <location>
        <begin position="1"/>
        <end position="24"/>
    </location>
</feature>